<dbReference type="EMBL" id="LQYN01000026">
    <property type="protein sequence ID" value="KYD09083.1"/>
    <property type="molecule type" value="Genomic_DNA"/>
</dbReference>
<keyword evidence="8" id="KW-1185">Reference proteome</keyword>
<feature type="transmembrane region" description="Helical" evidence="5">
    <location>
        <begin position="5"/>
        <end position="28"/>
    </location>
</feature>
<dbReference type="AlphaFoldDB" id="A0A150L9Q9"/>
<evidence type="ECO:0000256" key="4">
    <source>
        <dbReference type="ARBA" id="ARBA00022989"/>
    </source>
</evidence>
<organism evidence="7 8">
    <name type="scientific">Heyndrickxia sporothermodurans</name>
    <dbReference type="NCBI Taxonomy" id="46224"/>
    <lineage>
        <taxon>Bacteria</taxon>
        <taxon>Bacillati</taxon>
        <taxon>Bacillota</taxon>
        <taxon>Bacilli</taxon>
        <taxon>Bacillales</taxon>
        <taxon>Bacillaceae</taxon>
        <taxon>Heyndrickxia</taxon>
    </lineage>
</organism>
<reference evidence="7 8" key="1">
    <citation type="submission" date="2016-01" db="EMBL/GenBank/DDBJ databases">
        <title>Genome Sequences of Twelve Sporeforming Bacillus Species Isolated from Foods.</title>
        <authorList>
            <person name="Berendsen E.M."/>
            <person name="Wells-Bennik M.H."/>
            <person name="Krawcyk A.O."/>
            <person name="De Jong A."/>
            <person name="Holsappel S."/>
            <person name="Eijlander R.T."/>
            <person name="Kuipers O.P."/>
        </authorList>
    </citation>
    <scope>NUCLEOTIDE SEQUENCE [LARGE SCALE GENOMIC DNA]</scope>
    <source>
        <strain evidence="7 8">B4102</strain>
    </source>
</reference>
<dbReference type="Gene3D" id="3.40.630.190">
    <property type="entry name" value="LCP protein"/>
    <property type="match status" value="1"/>
</dbReference>
<dbReference type="PANTHER" id="PTHR33392">
    <property type="entry name" value="POLYISOPRENYL-TEICHOIC ACID--PEPTIDOGLYCAN TEICHOIC ACID TRANSFERASE TAGU"/>
    <property type="match status" value="1"/>
</dbReference>
<keyword evidence="3" id="KW-0735">Signal-anchor</keyword>
<dbReference type="OrthoDB" id="27330at2"/>
<name>A0A150L9Q9_9BACI</name>
<protein>
    <recommendedName>
        <fullName evidence="6">Cell envelope-related transcriptional attenuator domain-containing protein</fullName>
    </recommendedName>
</protein>
<gene>
    <name evidence="7" type="ORF">B4102_2610</name>
</gene>
<proteinExistence type="inferred from homology"/>
<evidence type="ECO:0000256" key="5">
    <source>
        <dbReference type="SAM" id="Phobius"/>
    </source>
</evidence>
<sequence length="305" mass="34179">MKKKILIIISSIIGVLIIGIGGYVYYLYSSVKDTANKMHEEVKLDRPHQKPDISKNSQPISILLMGVDERKGDRGRSDTLIAMTLNPKKGNMQMVSIPRDTRTEIIGHGTTDKINHAYAFGGPKMAIETVENFTGVQMDYFIRVNMEALSQLVDAVGGVTIDNKLDWIDEGIYKKGYHFAKGDIELDGKKALGYVRMRHFDPNGDFGRNERQRQVIAAIVNKAASISSVTRFDDILSALGDNVKTNMTFDDMMDIQKNYRNCRNNITQYEVKGVGGKIGGIYYLSVPDEEKSKVTKMLKDNLKKG</sequence>
<comment type="similarity">
    <text evidence="1">Belongs to the LytR/CpsA/Psr (LCP) family.</text>
</comment>
<evidence type="ECO:0000313" key="8">
    <source>
        <dbReference type="Proteomes" id="UP000075666"/>
    </source>
</evidence>
<dbReference type="Pfam" id="PF03816">
    <property type="entry name" value="LytR_cpsA_psr"/>
    <property type="match status" value="1"/>
</dbReference>
<dbReference type="Proteomes" id="UP000075666">
    <property type="component" value="Unassembled WGS sequence"/>
</dbReference>
<dbReference type="PATRIC" id="fig|46224.3.peg.1813"/>
<evidence type="ECO:0000256" key="2">
    <source>
        <dbReference type="ARBA" id="ARBA00022692"/>
    </source>
</evidence>
<evidence type="ECO:0000259" key="6">
    <source>
        <dbReference type="Pfam" id="PF03816"/>
    </source>
</evidence>
<dbReference type="InterPro" id="IPR050922">
    <property type="entry name" value="LytR/CpsA/Psr_CW_biosynth"/>
</dbReference>
<dbReference type="NCBIfam" id="TIGR00350">
    <property type="entry name" value="lytR_cpsA_psr"/>
    <property type="match status" value="1"/>
</dbReference>
<keyword evidence="5" id="KW-0472">Membrane</keyword>
<feature type="domain" description="Cell envelope-related transcriptional attenuator" evidence="6">
    <location>
        <begin position="76"/>
        <end position="224"/>
    </location>
</feature>
<keyword evidence="2 5" id="KW-0812">Transmembrane</keyword>
<evidence type="ECO:0000256" key="3">
    <source>
        <dbReference type="ARBA" id="ARBA00022968"/>
    </source>
</evidence>
<evidence type="ECO:0000256" key="1">
    <source>
        <dbReference type="ARBA" id="ARBA00006068"/>
    </source>
</evidence>
<dbReference type="PANTHER" id="PTHR33392:SF6">
    <property type="entry name" value="POLYISOPRENYL-TEICHOIC ACID--PEPTIDOGLYCAN TEICHOIC ACID TRANSFERASE TAGU"/>
    <property type="match status" value="1"/>
</dbReference>
<comment type="caution">
    <text evidence="7">The sequence shown here is derived from an EMBL/GenBank/DDBJ whole genome shotgun (WGS) entry which is preliminary data.</text>
</comment>
<dbReference type="STRING" id="46224.B4102_2610"/>
<keyword evidence="4 5" id="KW-1133">Transmembrane helix</keyword>
<dbReference type="RefSeq" id="WP_066228879.1">
    <property type="nucleotide sequence ID" value="NZ_LQYN01000026.1"/>
</dbReference>
<accession>A0A150L9Q9</accession>
<dbReference type="InterPro" id="IPR004474">
    <property type="entry name" value="LytR_CpsA_psr"/>
</dbReference>
<dbReference type="GO" id="GO:0071555">
    <property type="term" value="P:cell wall organization"/>
    <property type="evidence" value="ECO:0007669"/>
    <property type="project" value="UniProtKB-KW"/>
</dbReference>
<evidence type="ECO:0000313" key="7">
    <source>
        <dbReference type="EMBL" id="KYD09083.1"/>
    </source>
</evidence>